<protein>
    <submittedName>
        <fullName evidence="1">Uncharacterized protein</fullName>
    </submittedName>
</protein>
<proteinExistence type="predicted"/>
<dbReference type="AlphaFoldDB" id="A0A174W589"/>
<evidence type="ECO:0000313" key="1">
    <source>
        <dbReference type="EMBL" id="CUQ38269.1"/>
    </source>
</evidence>
<dbReference type="EMBL" id="CZBP01000039">
    <property type="protein sequence ID" value="CUQ38269.1"/>
    <property type="molecule type" value="Genomic_DNA"/>
</dbReference>
<reference evidence="1 2" key="1">
    <citation type="submission" date="2015-09" db="EMBL/GenBank/DDBJ databases">
        <authorList>
            <consortium name="Pathogen Informatics"/>
        </authorList>
    </citation>
    <scope>NUCLEOTIDE SEQUENCE [LARGE SCALE GENOMIC DNA]</scope>
    <source>
        <strain evidence="1 2">2789STDY5834957</strain>
    </source>
</reference>
<evidence type="ECO:0000313" key="2">
    <source>
        <dbReference type="Proteomes" id="UP000095762"/>
    </source>
</evidence>
<gene>
    <name evidence="1" type="ORF">ERS852569_03528</name>
</gene>
<sequence>MTIAQWFDENGIENLPILNICVCRAMKKWDSIVEEYGRFSKGGD</sequence>
<dbReference type="Proteomes" id="UP000095762">
    <property type="component" value="Unassembled WGS sequence"/>
</dbReference>
<name>A0A174W589_9FIRM</name>
<accession>A0A174W589</accession>
<dbReference type="RefSeq" id="WP_278275671.1">
    <property type="nucleotide sequence ID" value="NZ_CZBP01000039.1"/>
</dbReference>
<organism evidence="1 2">
    <name type="scientific">Blautia obeum</name>
    <dbReference type="NCBI Taxonomy" id="40520"/>
    <lineage>
        <taxon>Bacteria</taxon>
        <taxon>Bacillati</taxon>
        <taxon>Bacillota</taxon>
        <taxon>Clostridia</taxon>
        <taxon>Lachnospirales</taxon>
        <taxon>Lachnospiraceae</taxon>
        <taxon>Blautia</taxon>
    </lineage>
</organism>